<evidence type="ECO:0000256" key="6">
    <source>
        <dbReference type="ARBA" id="ARBA00022989"/>
    </source>
</evidence>
<name>A0A644TG54_9ZZZZ</name>
<keyword evidence="6 9" id="KW-1133">Transmembrane helix</keyword>
<evidence type="ECO:0000256" key="5">
    <source>
        <dbReference type="ARBA" id="ARBA00022692"/>
    </source>
</evidence>
<dbReference type="PANTHER" id="PTHR35011:SF2">
    <property type="entry name" value="2,3-DIKETO-L-GULONATE TRAP TRANSPORTER SMALL PERMEASE PROTEIN YIAM"/>
    <property type="match status" value="1"/>
</dbReference>
<dbReference type="GO" id="GO:0005886">
    <property type="term" value="C:plasma membrane"/>
    <property type="evidence" value="ECO:0007669"/>
    <property type="project" value="UniProtKB-SubCell"/>
</dbReference>
<comment type="subcellular location">
    <subcellularLocation>
        <location evidence="1">Cell inner membrane</location>
        <topology evidence="1">Multi-pass membrane protein</topology>
    </subcellularLocation>
</comment>
<proteinExistence type="predicted"/>
<feature type="transmembrane region" description="Helical" evidence="9">
    <location>
        <begin position="12"/>
        <end position="36"/>
    </location>
</feature>
<keyword evidence="2" id="KW-0813">Transport</keyword>
<dbReference type="GO" id="GO:0015740">
    <property type="term" value="P:C4-dicarboxylate transport"/>
    <property type="evidence" value="ECO:0007669"/>
    <property type="project" value="TreeGrafter"/>
</dbReference>
<reference evidence="11" key="1">
    <citation type="submission" date="2019-08" db="EMBL/GenBank/DDBJ databases">
        <authorList>
            <person name="Kucharzyk K."/>
            <person name="Murdoch R.W."/>
            <person name="Higgins S."/>
            <person name="Loffler F."/>
        </authorList>
    </citation>
    <scope>NUCLEOTIDE SEQUENCE</scope>
</reference>
<dbReference type="InterPro" id="IPR055348">
    <property type="entry name" value="DctQ"/>
</dbReference>
<keyword evidence="3" id="KW-1003">Cell membrane</keyword>
<feature type="transmembrane region" description="Helical" evidence="9">
    <location>
        <begin position="122"/>
        <end position="143"/>
    </location>
</feature>
<feature type="transmembrane region" description="Helical" evidence="9">
    <location>
        <begin position="42"/>
        <end position="63"/>
    </location>
</feature>
<evidence type="ECO:0000256" key="2">
    <source>
        <dbReference type="ARBA" id="ARBA00022448"/>
    </source>
</evidence>
<dbReference type="EMBL" id="VSSQ01000030">
    <property type="protein sequence ID" value="MPL65958.1"/>
    <property type="molecule type" value="Genomic_DNA"/>
</dbReference>
<accession>A0A644TG54</accession>
<keyword evidence="7 9" id="KW-0472">Membrane</keyword>
<sequence length="184" mass="20670">MSKIYRWFCRIEEIACGIGFGFLIFFIFLSAVLRLFKFSMSWYIDLAMLCLAWTAFLGADVAWREGQIIGIDLITRRLPARIRRAVELVVLGIIAATLVVIVVFGARLAWTERVSRYQSMPIPLALVTLSLVVAAFSMFFSTIQKIKRIFWRTKGTKEENPGGTDGSGEGQRPLAAPMARGGRK</sequence>
<evidence type="ECO:0000256" key="4">
    <source>
        <dbReference type="ARBA" id="ARBA00022519"/>
    </source>
</evidence>
<feature type="region of interest" description="Disordered" evidence="8">
    <location>
        <begin position="157"/>
        <end position="184"/>
    </location>
</feature>
<evidence type="ECO:0000256" key="9">
    <source>
        <dbReference type="SAM" id="Phobius"/>
    </source>
</evidence>
<protein>
    <recommendedName>
        <fullName evidence="10">Tripartite ATP-independent periplasmic transporters DctQ component domain-containing protein</fullName>
    </recommendedName>
</protein>
<evidence type="ECO:0000256" key="7">
    <source>
        <dbReference type="ARBA" id="ARBA00023136"/>
    </source>
</evidence>
<keyword evidence="4" id="KW-0997">Cell inner membrane</keyword>
<keyword evidence="5 9" id="KW-0812">Transmembrane</keyword>
<comment type="caution">
    <text evidence="11">The sequence shown here is derived from an EMBL/GenBank/DDBJ whole genome shotgun (WGS) entry which is preliminary data.</text>
</comment>
<dbReference type="InterPro" id="IPR007387">
    <property type="entry name" value="TRAP_DctQ"/>
</dbReference>
<evidence type="ECO:0000256" key="1">
    <source>
        <dbReference type="ARBA" id="ARBA00004429"/>
    </source>
</evidence>
<feature type="domain" description="Tripartite ATP-independent periplasmic transporters DctQ component" evidence="10">
    <location>
        <begin position="24"/>
        <end position="149"/>
    </location>
</feature>
<organism evidence="11">
    <name type="scientific">bioreactor metagenome</name>
    <dbReference type="NCBI Taxonomy" id="1076179"/>
    <lineage>
        <taxon>unclassified sequences</taxon>
        <taxon>metagenomes</taxon>
        <taxon>ecological metagenomes</taxon>
    </lineage>
</organism>
<evidence type="ECO:0000256" key="8">
    <source>
        <dbReference type="SAM" id="MobiDB-lite"/>
    </source>
</evidence>
<dbReference type="GO" id="GO:0022857">
    <property type="term" value="F:transmembrane transporter activity"/>
    <property type="evidence" value="ECO:0007669"/>
    <property type="project" value="TreeGrafter"/>
</dbReference>
<gene>
    <name evidence="11" type="ORF">SDC9_11623</name>
</gene>
<dbReference type="AlphaFoldDB" id="A0A644TG54"/>
<evidence type="ECO:0000259" key="10">
    <source>
        <dbReference type="Pfam" id="PF04290"/>
    </source>
</evidence>
<evidence type="ECO:0000313" key="11">
    <source>
        <dbReference type="EMBL" id="MPL65958.1"/>
    </source>
</evidence>
<evidence type="ECO:0000256" key="3">
    <source>
        <dbReference type="ARBA" id="ARBA00022475"/>
    </source>
</evidence>
<dbReference type="PANTHER" id="PTHR35011">
    <property type="entry name" value="2,3-DIKETO-L-GULONATE TRAP TRANSPORTER SMALL PERMEASE PROTEIN YIAM"/>
    <property type="match status" value="1"/>
</dbReference>
<dbReference type="Pfam" id="PF04290">
    <property type="entry name" value="DctQ"/>
    <property type="match status" value="1"/>
</dbReference>
<feature type="transmembrane region" description="Helical" evidence="9">
    <location>
        <begin position="84"/>
        <end position="110"/>
    </location>
</feature>